<dbReference type="Proteomes" id="UP001620626">
    <property type="component" value="Unassembled WGS sequence"/>
</dbReference>
<proteinExistence type="predicted"/>
<feature type="region of interest" description="Disordered" evidence="1">
    <location>
        <begin position="28"/>
        <end position="68"/>
    </location>
</feature>
<comment type="caution">
    <text evidence="3">The sequence shown here is derived from an EMBL/GenBank/DDBJ whole genome shotgun (WGS) entry which is preliminary data.</text>
</comment>
<evidence type="ECO:0000256" key="1">
    <source>
        <dbReference type="SAM" id="MobiDB-lite"/>
    </source>
</evidence>
<reference evidence="3 4" key="1">
    <citation type="submission" date="2024-10" db="EMBL/GenBank/DDBJ databases">
        <authorList>
            <person name="Kim D."/>
        </authorList>
    </citation>
    <scope>NUCLEOTIDE SEQUENCE [LARGE SCALE GENOMIC DNA]</scope>
    <source>
        <strain evidence="3">BH-2024</strain>
    </source>
</reference>
<accession>A0ABD2LTN1</accession>
<feature type="compositionally biased region" description="Acidic residues" evidence="1">
    <location>
        <begin position="244"/>
        <end position="256"/>
    </location>
</feature>
<keyword evidence="2" id="KW-0732">Signal</keyword>
<protein>
    <recommendedName>
        <fullName evidence="5">Effector protein</fullName>
    </recommendedName>
</protein>
<feature type="region of interest" description="Disordered" evidence="1">
    <location>
        <begin position="178"/>
        <end position="256"/>
    </location>
</feature>
<organism evidence="3 4">
    <name type="scientific">Heterodera trifolii</name>
    <dbReference type="NCBI Taxonomy" id="157864"/>
    <lineage>
        <taxon>Eukaryota</taxon>
        <taxon>Metazoa</taxon>
        <taxon>Ecdysozoa</taxon>
        <taxon>Nematoda</taxon>
        <taxon>Chromadorea</taxon>
        <taxon>Rhabditida</taxon>
        <taxon>Tylenchina</taxon>
        <taxon>Tylenchomorpha</taxon>
        <taxon>Tylenchoidea</taxon>
        <taxon>Heteroderidae</taxon>
        <taxon>Heteroderinae</taxon>
        <taxon>Heterodera</taxon>
    </lineage>
</organism>
<feature type="compositionally biased region" description="Basic and acidic residues" evidence="1">
    <location>
        <begin position="208"/>
        <end position="235"/>
    </location>
</feature>
<evidence type="ECO:0000313" key="3">
    <source>
        <dbReference type="EMBL" id="KAL3118576.1"/>
    </source>
</evidence>
<evidence type="ECO:0000313" key="4">
    <source>
        <dbReference type="Proteomes" id="UP001620626"/>
    </source>
</evidence>
<feature type="compositionally biased region" description="Basic and acidic residues" evidence="1">
    <location>
        <begin position="28"/>
        <end position="40"/>
    </location>
</feature>
<name>A0ABD2LTN1_9BILA</name>
<gene>
    <name evidence="3" type="ORF">niasHT_005791</name>
</gene>
<feature type="compositionally biased region" description="Polar residues" evidence="1">
    <location>
        <begin position="189"/>
        <end position="204"/>
    </location>
</feature>
<evidence type="ECO:0000256" key="2">
    <source>
        <dbReference type="SAM" id="SignalP"/>
    </source>
</evidence>
<dbReference type="EMBL" id="JBICBT010000274">
    <property type="protein sequence ID" value="KAL3118576.1"/>
    <property type="molecule type" value="Genomic_DNA"/>
</dbReference>
<keyword evidence="4" id="KW-1185">Reference proteome</keyword>
<sequence>MSFNSLSIYFTLILLRTALTVDREQSDAVKGEFDEQRQKEQPTPIAHDTSANTVTGAEDSVSTADYDTPVNTVANNEVTEPTKPMGSDLLEKSVAIGVRVASGGLGKMAKLSAKTAKVAAPYVKAASIQTDHALLVGLKQSIRLANEYVATPAYNRWGRRLVGKMARELLRVLDPSWQTSSEREAERTAAQNRQGITSCSNQRGNGIRIDEQRQLQKLTERQKLRNEKAAAEGKLKMKMKMVMEEEESDDDDEDDD</sequence>
<feature type="signal peptide" evidence="2">
    <location>
        <begin position="1"/>
        <end position="20"/>
    </location>
</feature>
<evidence type="ECO:0008006" key="5">
    <source>
        <dbReference type="Google" id="ProtNLM"/>
    </source>
</evidence>
<dbReference type="AlphaFoldDB" id="A0ABD2LTN1"/>
<feature type="compositionally biased region" description="Polar residues" evidence="1">
    <location>
        <begin position="49"/>
        <end position="68"/>
    </location>
</feature>
<feature type="chain" id="PRO_5044843566" description="Effector protein" evidence="2">
    <location>
        <begin position="21"/>
        <end position="256"/>
    </location>
</feature>